<dbReference type="GO" id="GO:0008033">
    <property type="term" value="P:tRNA processing"/>
    <property type="evidence" value="ECO:0007669"/>
    <property type="project" value="UniProtKB-KW"/>
</dbReference>
<dbReference type="SUPFAM" id="SSF89550">
    <property type="entry name" value="PHP domain-like"/>
    <property type="match status" value="1"/>
</dbReference>
<dbReference type="KEGG" id="flt:Sv326_0107"/>
<evidence type="ECO:0000313" key="3">
    <source>
        <dbReference type="Proteomes" id="UP000510821"/>
    </source>
</evidence>
<protein>
    <submittedName>
        <fullName evidence="2">CBS domain-containing protein</fullName>
    </submittedName>
</protein>
<reference evidence="3" key="1">
    <citation type="submission" date="2020-07" db="EMBL/GenBank/DDBJ databases">
        <title>Metabolic diversity and evolutionary history of the archaeal phylum ###Micrarchaeota### uncovered from a freshwater lake metagenome.</title>
        <authorList>
            <person name="Kadnikov V.V."/>
            <person name="Savvichev A.S."/>
            <person name="Mardanov A.V."/>
            <person name="Beletsky A.V."/>
            <person name="Chupakov A.V."/>
            <person name="Kokryatskaya N.M."/>
            <person name="Pimenov N.V."/>
            <person name="Ravin N.V."/>
        </authorList>
    </citation>
    <scope>NUCLEOTIDE SEQUENCE [LARGE SCALE GENOMIC DNA]</scope>
</reference>
<dbReference type="InterPro" id="IPR016195">
    <property type="entry name" value="Pol/histidinol_Pase-like"/>
</dbReference>
<dbReference type="Pfam" id="PF01876">
    <property type="entry name" value="RNase_P_p30"/>
    <property type="match status" value="1"/>
</dbReference>
<dbReference type="InterPro" id="IPR002738">
    <property type="entry name" value="RNase_P_p30"/>
</dbReference>
<keyword evidence="1" id="KW-0819">tRNA processing</keyword>
<dbReference type="Gene3D" id="3.20.20.140">
    <property type="entry name" value="Metal-dependent hydrolases"/>
    <property type="match status" value="1"/>
</dbReference>
<evidence type="ECO:0000313" key="2">
    <source>
        <dbReference type="EMBL" id="QLJ52282.1"/>
    </source>
</evidence>
<dbReference type="Proteomes" id="UP000510821">
    <property type="component" value="Chromosome"/>
</dbReference>
<organism evidence="2 3">
    <name type="scientific">Fermentimicrarchaeum limneticum</name>
    <dbReference type="NCBI Taxonomy" id="2795018"/>
    <lineage>
        <taxon>Archaea</taxon>
        <taxon>Candidatus Micrarchaeota</taxon>
        <taxon>Candidatus Fermentimicrarchaeales</taxon>
        <taxon>Candidatus Fermentimicrarchaeaceae</taxon>
        <taxon>Candidatus Fermentimicrarchaeum</taxon>
    </lineage>
</organism>
<gene>
    <name evidence="2" type="ORF">Sv326_0107</name>
</gene>
<accession>A0A7D6BMZ7</accession>
<proteinExistence type="predicted"/>
<dbReference type="AlphaFoldDB" id="A0A7D6BMZ7"/>
<name>A0A7D6BMZ7_FERL1</name>
<sequence length="182" mass="20451">MPDYYDLDIRCWERDLESYAGSLGFRKICCFSPEGNGVEIKGRGQNDLNFKREGKLVLFLSEDIELLKRACRKDVDMLLFPRFLPDAGLIRIAAESRKPFEIPISMILNKKASDRAFMISKISFFLKMCNKYGADFVLTSGASSKFLMKSPAELISLGQALGLSPDQAVKSVSMIPEYVLEG</sequence>
<dbReference type="EMBL" id="CP058998">
    <property type="protein sequence ID" value="QLJ52282.1"/>
    <property type="molecule type" value="Genomic_DNA"/>
</dbReference>
<evidence type="ECO:0000256" key="1">
    <source>
        <dbReference type="ARBA" id="ARBA00022694"/>
    </source>
</evidence>